<dbReference type="AlphaFoldDB" id="A0A512ASG9"/>
<proteinExistence type="predicted"/>
<dbReference type="Pfam" id="PF01408">
    <property type="entry name" value="GFO_IDH_MocA"/>
    <property type="match status" value="1"/>
</dbReference>
<dbReference type="OrthoDB" id="9815825at2"/>
<dbReference type="EMBL" id="BJYS01000001">
    <property type="protein sequence ID" value="GEO02659.1"/>
    <property type="molecule type" value="Genomic_DNA"/>
</dbReference>
<organism evidence="3 4">
    <name type="scientific">Adhaeribacter aerolatus</name>
    <dbReference type="NCBI Taxonomy" id="670289"/>
    <lineage>
        <taxon>Bacteria</taxon>
        <taxon>Pseudomonadati</taxon>
        <taxon>Bacteroidota</taxon>
        <taxon>Cytophagia</taxon>
        <taxon>Cytophagales</taxon>
        <taxon>Hymenobacteraceae</taxon>
        <taxon>Adhaeribacter</taxon>
    </lineage>
</organism>
<evidence type="ECO:0000313" key="4">
    <source>
        <dbReference type="Proteomes" id="UP000321532"/>
    </source>
</evidence>
<gene>
    <name evidence="3" type="ORF">AAE02nite_03230</name>
</gene>
<dbReference type="Pfam" id="PF22725">
    <property type="entry name" value="GFO_IDH_MocA_C3"/>
    <property type="match status" value="1"/>
</dbReference>
<dbReference type="RefSeq" id="WP_146894684.1">
    <property type="nucleotide sequence ID" value="NZ_BJYS01000001.1"/>
</dbReference>
<sequence>MKKWNFGIVGAGMIANFHAKAIQSLPNANLAGICSDVPEQTRLVAEKYNCKAFGSNEEMLSSPDIDIVTIATPSGVHMEPAIMAAQYGKHTIVEKPVEITLDRIDQMIAAHKAAGTQLGAVFNFRFNDAVQLLKQTVESGRFGKISHAAVQVPWWRKPEYYAGSWRGTWKMDGGGALMNQSIHMVDMLQYVMGPLASLQAYTATIAHAIEVEDTATAVVQFKNNALGSIYGSTASFPGQLRRIEITGTRGTAVLVENSFTVWEFADQTEEDNAVLTRFRNETTGGASDPSAIPFEPHAKNFAAFIAALDENRPFEIDGTEARKAVEIILAVYQSAKEGKMYTF</sequence>
<dbReference type="GO" id="GO:0000166">
    <property type="term" value="F:nucleotide binding"/>
    <property type="evidence" value="ECO:0007669"/>
    <property type="project" value="InterPro"/>
</dbReference>
<dbReference type="InterPro" id="IPR052515">
    <property type="entry name" value="Gfo/Idh/MocA_Oxidoreductase"/>
</dbReference>
<feature type="domain" description="GFO/IDH/MocA-like oxidoreductase" evidence="2">
    <location>
        <begin position="130"/>
        <end position="252"/>
    </location>
</feature>
<dbReference type="Gene3D" id="3.40.50.720">
    <property type="entry name" value="NAD(P)-binding Rossmann-like Domain"/>
    <property type="match status" value="1"/>
</dbReference>
<dbReference type="SUPFAM" id="SSF51735">
    <property type="entry name" value="NAD(P)-binding Rossmann-fold domains"/>
    <property type="match status" value="1"/>
</dbReference>
<dbReference type="Gene3D" id="3.30.360.10">
    <property type="entry name" value="Dihydrodipicolinate Reductase, domain 2"/>
    <property type="match status" value="1"/>
</dbReference>
<dbReference type="SUPFAM" id="SSF55347">
    <property type="entry name" value="Glyceraldehyde-3-phosphate dehydrogenase-like, C-terminal domain"/>
    <property type="match status" value="1"/>
</dbReference>
<name>A0A512ASG9_9BACT</name>
<dbReference type="PANTHER" id="PTHR43249:SF1">
    <property type="entry name" value="D-GLUCOSIDE 3-DEHYDROGENASE"/>
    <property type="match status" value="1"/>
</dbReference>
<reference evidence="3 4" key="1">
    <citation type="submission" date="2019-07" db="EMBL/GenBank/DDBJ databases">
        <title>Whole genome shotgun sequence of Adhaeribacter aerolatus NBRC 106133.</title>
        <authorList>
            <person name="Hosoyama A."/>
            <person name="Uohara A."/>
            <person name="Ohji S."/>
            <person name="Ichikawa N."/>
        </authorList>
    </citation>
    <scope>NUCLEOTIDE SEQUENCE [LARGE SCALE GENOMIC DNA]</scope>
    <source>
        <strain evidence="3 4">NBRC 106133</strain>
    </source>
</reference>
<evidence type="ECO:0000259" key="1">
    <source>
        <dbReference type="Pfam" id="PF01408"/>
    </source>
</evidence>
<accession>A0A512ASG9</accession>
<dbReference type="InterPro" id="IPR036291">
    <property type="entry name" value="NAD(P)-bd_dom_sf"/>
</dbReference>
<comment type="caution">
    <text evidence="3">The sequence shown here is derived from an EMBL/GenBank/DDBJ whole genome shotgun (WGS) entry which is preliminary data.</text>
</comment>
<dbReference type="InterPro" id="IPR055170">
    <property type="entry name" value="GFO_IDH_MocA-like_dom"/>
</dbReference>
<protein>
    <submittedName>
        <fullName evidence="3">Oxidoreductase</fullName>
    </submittedName>
</protein>
<feature type="domain" description="Gfo/Idh/MocA-like oxidoreductase N-terminal" evidence="1">
    <location>
        <begin position="5"/>
        <end position="118"/>
    </location>
</feature>
<dbReference type="Proteomes" id="UP000321532">
    <property type="component" value="Unassembled WGS sequence"/>
</dbReference>
<dbReference type="PANTHER" id="PTHR43249">
    <property type="entry name" value="UDP-N-ACETYL-2-AMINO-2-DEOXY-D-GLUCURONATE OXIDASE"/>
    <property type="match status" value="1"/>
</dbReference>
<evidence type="ECO:0000313" key="3">
    <source>
        <dbReference type="EMBL" id="GEO02659.1"/>
    </source>
</evidence>
<dbReference type="InterPro" id="IPR000683">
    <property type="entry name" value="Gfo/Idh/MocA-like_OxRdtase_N"/>
</dbReference>
<keyword evidence="4" id="KW-1185">Reference proteome</keyword>
<evidence type="ECO:0000259" key="2">
    <source>
        <dbReference type="Pfam" id="PF22725"/>
    </source>
</evidence>